<evidence type="ECO:0000256" key="1">
    <source>
        <dbReference type="ARBA" id="ARBA00008668"/>
    </source>
</evidence>
<dbReference type="Pfam" id="PF03797">
    <property type="entry name" value="Autotransporter"/>
    <property type="match status" value="1"/>
</dbReference>
<dbReference type="Gene3D" id="3.40.50.1110">
    <property type="entry name" value="SGNH hydrolase"/>
    <property type="match status" value="1"/>
</dbReference>
<dbReference type="InterPro" id="IPR036514">
    <property type="entry name" value="SGNH_hydro_sf"/>
</dbReference>
<feature type="active site" evidence="4">
    <location>
        <position position="286"/>
    </location>
</feature>
<dbReference type="SUPFAM" id="SSF103515">
    <property type="entry name" value="Autotransporter"/>
    <property type="match status" value="1"/>
</dbReference>
<reference evidence="7 8" key="1">
    <citation type="submission" date="2017-02" db="EMBL/GenBank/DDBJ databases">
        <title>Whole genome sequencing of Rhodanobacter lindaniclasticus DSM 17932.</title>
        <authorList>
            <person name="Kumar S."/>
            <person name="Patil P."/>
            <person name="Patil P.B."/>
        </authorList>
    </citation>
    <scope>NUCLEOTIDE SEQUENCE [LARGE SCALE GENOMIC DNA]</scope>
    <source>
        <strain evidence="7 8">DSM 17932</strain>
    </source>
</reference>
<dbReference type="OrthoDB" id="5292073at2"/>
<dbReference type="AlphaFoldDB" id="A0A4S3KGZ9"/>
<proteinExistence type="inferred from homology"/>
<dbReference type="EMBL" id="MWIO01000020">
    <property type="protein sequence ID" value="THD07923.1"/>
    <property type="molecule type" value="Genomic_DNA"/>
</dbReference>
<dbReference type="Proteomes" id="UP000306317">
    <property type="component" value="Unassembled WGS sequence"/>
</dbReference>
<dbReference type="PROSITE" id="PS51208">
    <property type="entry name" value="AUTOTRANSPORTER"/>
    <property type="match status" value="1"/>
</dbReference>
<dbReference type="InterPro" id="IPR036709">
    <property type="entry name" value="Autotransporte_beta_dom_sf"/>
</dbReference>
<keyword evidence="8" id="KW-1185">Reference proteome</keyword>
<comment type="similarity">
    <text evidence="1">Belongs to the 'GDSL' lipolytic enzyme family.</text>
</comment>
<evidence type="ECO:0000256" key="2">
    <source>
        <dbReference type="ARBA" id="ARBA00022729"/>
    </source>
</evidence>
<dbReference type="InterPro" id="IPR001087">
    <property type="entry name" value="GDSL"/>
</dbReference>
<accession>A0A4S3KGZ9</accession>
<evidence type="ECO:0000259" key="6">
    <source>
        <dbReference type="PROSITE" id="PS51208"/>
    </source>
</evidence>
<dbReference type="Pfam" id="PF00657">
    <property type="entry name" value="Lipase_GDSL"/>
    <property type="match status" value="1"/>
</dbReference>
<evidence type="ECO:0000256" key="4">
    <source>
        <dbReference type="PIRSR" id="PIRSR037375-1"/>
    </source>
</evidence>
<evidence type="ECO:0000256" key="5">
    <source>
        <dbReference type="SAM" id="SignalP"/>
    </source>
</evidence>
<dbReference type="InterPro" id="IPR051058">
    <property type="entry name" value="GDSL_Est/Lipase"/>
</dbReference>
<dbReference type="SUPFAM" id="SSF52266">
    <property type="entry name" value="SGNH hydrolase"/>
    <property type="match status" value="1"/>
</dbReference>
<feature type="active site" description="Nucleophile" evidence="4">
    <location>
        <position position="35"/>
    </location>
</feature>
<dbReference type="Gene3D" id="2.40.128.130">
    <property type="entry name" value="Autotransporter beta-domain"/>
    <property type="match status" value="1"/>
</dbReference>
<feature type="chain" id="PRO_5020960020" evidence="5">
    <location>
        <begin position="24"/>
        <end position="615"/>
    </location>
</feature>
<dbReference type="PIRSF" id="PIRSF037375">
    <property type="entry name" value="Autotrns_EstA"/>
    <property type="match status" value="1"/>
</dbReference>
<organism evidence="7 8">
    <name type="scientific">Rhodanobacter lindaniclasticus</name>
    <dbReference type="NCBI Taxonomy" id="75310"/>
    <lineage>
        <taxon>Bacteria</taxon>
        <taxon>Pseudomonadati</taxon>
        <taxon>Pseudomonadota</taxon>
        <taxon>Gammaproteobacteria</taxon>
        <taxon>Lysobacterales</taxon>
        <taxon>Rhodanobacteraceae</taxon>
        <taxon>Rhodanobacter</taxon>
    </lineage>
</organism>
<keyword evidence="2 5" id="KW-0732">Signal</keyword>
<evidence type="ECO:0000313" key="8">
    <source>
        <dbReference type="Proteomes" id="UP000306317"/>
    </source>
</evidence>
<dbReference type="GO" id="GO:0016788">
    <property type="term" value="F:hydrolase activity, acting on ester bonds"/>
    <property type="evidence" value="ECO:0007669"/>
    <property type="project" value="InterPro"/>
</dbReference>
<evidence type="ECO:0000256" key="3">
    <source>
        <dbReference type="ARBA" id="ARBA00022801"/>
    </source>
</evidence>
<evidence type="ECO:0000313" key="7">
    <source>
        <dbReference type="EMBL" id="THD07923.1"/>
    </source>
</evidence>
<dbReference type="RefSeq" id="WP_136258020.1">
    <property type="nucleotide sequence ID" value="NZ_MWIO01000020.1"/>
</dbReference>
<dbReference type="SMART" id="SM00869">
    <property type="entry name" value="Autotransporter"/>
    <property type="match status" value="1"/>
</dbReference>
<name>A0A4S3KGZ9_9GAMM</name>
<keyword evidence="3" id="KW-0378">Hydrolase</keyword>
<dbReference type="PANTHER" id="PTHR45648">
    <property type="entry name" value="GDSL LIPASE/ACYLHYDROLASE FAMILY PROTEIN (AFU_ORTHOLOGUE AFUA_4G14700)"/>
    <property type="match status" value="1"/>
</dbReference>
<dbReference type="InterPro" id="IPR005546">
    <property type="entry name" value="Autotransporte_beta"/>
</dbReference>
<comment type="caution">
    <text evidence="7">The sequence shown here is derived from an EMBL/GenBank/DDBJ whole genome shotgun (WGS) entry which is preliminary data.</text>
</comment>
<dbReference type="PANTHER" id="PTHR45648:SF22">
    <property type="entry name" value="GDSL LIPASE_ACYLHYDROLASE FAMILY PROTEIN (AFU_ORTHOLOGUE AFUA_4G14700)"/>
    <property type="match status" value="1"/>
</dbReference>
<feature type="active site" evidence="4">
    <location>
        <position position="283"/>
    </location>
</feature>
<protein>
    <submittedName>
        <fullName evidence="7">Autotransporter outer membrane beta-barrel domain-containing protein</fullName>
    </submittedName>
</protein>
<feature type="domain" description="Autotransporter" evidence="6">
    <location>
        <begin position="335"/>
        <end position="615"/>
    </location>
</feature>
<gene>
    <name evidence="7" type="ORF">B1991_07065</name>
</gene>
<dbReference type="InterPro" id="IPR017186">
    <property type="entry name" value="Lipase_autotranspt_EstA"/>
</dbReference>
<feature type="signal peptide" evidence="5">
    <location>
        <begin position="1"/>
        <end position="23"/>
    </location>
</feature>
<sequence length="615" mass="63909">MLRTRHLAGAIAAAMLFSTAAAAADFSNVIVFGDSLSDNGNISLATAPTIQPPLRFTTNPGTTAAENVAAGLGFTLAPSAAGGTDYAWGGAGFVNNVAAVPTITQQLQMYLGATGGQADSRALYQVWGGANDIFYLSGTLTDPNAISAGAVNAAQTELGVLAGLQAAGAKYVLVYNLPDLGKTPQAALGGAAAQAGASQLAVLYNGVLNSGLAQLSNNGLNVIPANTYALLNEVIANPGAYGFSNVTDPACGVGSSSVQCGPQGSGLPYSYAAGTDQTYLFADGVHPTAAAHAMLGQYVLSVIHAPEQISLLGEAPLAASAVQNRVMRDQMLTTGKDGDVRTFVNIDYARQRFDASNNSPRTNSDNLNFTLGANYFAGEHVTAGVALGVGQHNADFSGGGGYKLQDISGLGYVGYHNGGGYVGGYVNFGQSNFKDIERRMNIGAMQRTETGKTDGSHLGGGVTGGWWFDLADKLQTGPFATVDWQTVKVSGYSENGSDSSAMWFGRQQRDSLLATLGWRLRGQWQVNNLVMSPYAELGWNHDSKADARLVTAGLNSMNGSFALTGFSPDQSWATATLGLSARLTPSVQSWIGYSGRFGDNSQKYNSVNMGVRIDL</sequence>
<dbReference type="CDD" id="cd01847">
    <property type="entry name" value="Triacylglycerol_lipase_like"/>
    <property type="match status" value="1"/>
</dbReference>